<dbReference type="Proteomes" id="UP000481087">
    <property type="component" value="Unassembled WGS sequence"/>
</dbReference>
<evidence type="ECO:0000313" key="2">
    <source>
        <dbReference type="Proteomes" id="UP000481087"/>
    </source>
</evidence>
<dbReference type="PANTHER" id="PTHR10151:SF120">
    <property type="entry name" value="BIS(5'-ADENOSYL)-TRIPHOSPHATASE"/>
    <property type="match status" value="1"/>
</dbReference>
<dbReference type="PANTHER" id="PTHR10151">
    <property type="entry name" value="ECTONUCLEOTIDE PYROPHOSPHATASE/PHOSPHODIESTERASE"/>
    <property type="match status" value="1"/>
</dbReference>
<accession>A0A6L8V3T5</accession>
<dbReference type="InterPro" id="IPR002591">
    <property type="entry name" value="Phosphodiest/P_Trfase"/>
</dbReference>
<dbReference type="GO" id="GO:0016787">
    <property type="term" value="F:hydrolase activity"/>
    <property type="evidence" value="ECO:0007669"/>
    <property type="project" value="UniProtKB-ARBA"/>
</dbReference>
<gene>
    <name evidence="1" type="ORF">GQF01_17650</name>
</gene>
<dbReference type="SUPFAM" id="SSF53649">
    <property type="entry name" value="Alkaline phosphatase-like"/>
    <property type="match status" value="1"/>
</dbReference>
<dbReference type="RefSeq" id="WP_161408047.1">
    <property type="nucleotide sequence ID" value="NZ_WTUZ01000020.1"/>
</dbReference>
<dbReference type="AlphaFoldDB" id="A0A6L8V3T5"/>
<sequence length="277" mass="29945">MTKTSNKAIKRVIILGIDGAGTFIREAQTPYLDILLAGGVQTCQARTVYPSNSGECWGSLLHGVMPQRHESHVHIQMNRSFPADSLAPSIFRILREARPDSSMAAFVSWQPIVTGIIEEIDGMKKYAAPDEELVPAIGVYLRSNPALELLFVQLDDVDAAGHRHGYGEDSAEYLRAITRADKQIGEISKALLEVGMLEDSLLIITTDHGGGGLDTFNHGSDAPRDMTIFWGCRGPGINPEANLPGLSIMDTAAVALHALGLPIPRDWDAKLPAGLLD</sequence>
<evidence type="ECO:0000313" key="1">
    <source>
        <dbReference type="EMBL" id="MZQ83940.1"/>
    </source>
</evidence>
<organism evidence="1 2">
    <name type="scientific">Paenibacillus silvestris</name>
    <dbReference type="NCBI Taxonomy" id="2606219"/>
    <lineage>
        <taxon>Bacteria</taxon>
        <taxon>Bacillati</taxon>
        <taxon>Bacillota</taxon>
        <taxon>Bacilli</taxon>
        <taxon>Bacillales</taxon>
        <taxon>Paenibacillaceae</taxon>
        <taxon>Paenibacillus</taxon>
    </lineage>
</organism>
<protein>
    <submittedName>
        <fullName evidence="1">Nucleotide pyrophosphatase</fullName>
    </submittedName>
</protein>
<reference evidence="1 2" key="1">
    <citation type="submission" date="2019-12" db="EMBL/GenBank/DDBJ databases">
        <title>Paenibacillus sp. nov. sp. isolated from soil.</title>
        <authorList>
            <person name="Kim J."/>
            <person name="Jeong S.E."/>
            <person name="Jung H.S."/>
            <person name="Jeon C.O."/>
        </authorList>
    </citation>
    <scope>NUCLEOTIDE SEQUENCE [LARGE SCALE GENOMIC DNA]</scope>
    <source>
        <strain evidence="1 2">5J-6</strain>
    </source>
</reference>
<dbReference type="Gene3D" id="3.40.720.10">
    <property type="entry name" value="Alkaline Phosphatase, subunit A"/>
    <property type="match status" value="1"/>
</dbReference>
<dbReference type="EMBL" id="WTUZ01000020">
    <property type="protein sequence ID" value="MZQ83940.1"/>
    <property type="molecule type" value="Genomic_DNA"/>
</dbReference>
<proteinExistence type="predicted"/>
<keyword evidence="2" id="KW-1185">Reference proteome</keyword>
<dbReference type="Pfam" id="PF01663">
    <property type="entry name" value="Phosphodiest"/>
    <property type="match status" value="1"/>
</dbReference>
<comment type="caution">
    <text evidence="1">The sequence shown here is derived from an EMBL/GenBank/DDBJ whole genome shotgun (WGS) entry which is preliminary data.</text>
</comment>
<dbReference type="InterPro" id="IPR017850">
    <property type="entry name" value="Alkaline_phosphatase_core_sf"/>
</dbReference>
<name>A0A6L8V3T5_9BACL</name>